<evidence type="ECO:0000313" key="1">
    <source>
        <dbReference type="EMBL" id="BDR54656.1"/>
    </source>
</evidence>
<reference evidence="1 2" key="1">
    <citation type="journal article" date="2023" name="Microbiol. Spectr.">
        <title>Symbiosis of Carpenter Bees with Uncharacterized Lactic Acid Bacteria Showing NAD Auxotrophy.</title>
        <authorList>
            <person name="Kawasaki S."/>
            <person name="Ozawa K."/>
            <person name="Mori T."/>
            <person name="Yamamoto A."/>
            <person name="Ito M."/>
            <person name="Ohkuma M."/>
            <person name="Sakamoto M."/>
            <person name="Matsutani M."/>
        </authorList>
    </citation>
    <scope>NUCLEOTIDE SEQUENCE [LARGE SCALE GENOMIC DNA]</scope>
    <source>
        <strain evidence="1 2">KimH</strain>
    </source>
</reference>
<protein>
    <recommendedName>
        <fullName evidence="3">Transposase</fullName>
    </recommendedName>
</protein>
<dbReference type="Proteomes" id="UP001321748">
    <property type="component" value="Chromosome"/>
</dbReference>
<accession>A0ABM8BCL2</accession>
<dbReference type="EMBL" id="AP026800">
    <property type="protein sequence ID" value="BDR54656.1"/>
    <property type="molecule type" value="Genomic_DNA"/>
</dbReference>
<evidence type="ECO:0000313" key="2">
    <source>
        <dbReference type="Proteomes" id="UP001321748"/>
    </source>
</evidence>
<keyword evidence="2" id="KW-1185">Reference proteome</keyword>
<sequence length="87" mass="9694">MLWFGISATDSHGRVAAAKLIQAESGAIREFSIARIQQEHELENVMPGWDEGTDTIDGKMFWALLMSDSTAFFSVLYTTVSERHNDG</sequence>
<proteinExistence type="predicted"/>
<organism evidence="1 2">
    <name type="scientific">Bombiscardovia apis</name>
    <dbReference type="NCBI Taxonomy" id="2932182"/>
    <lineage>
        <taxon>Bacteria</taxon>
        <taxon>Bacillati</taxon>
        <taxon>Actinomycetota</taxon>
        <taxon>Actinomycetes</taxon>
        <taxon>Bifidobacteriales</taxon>
        <taxon>Bifidobacteriaceae</taxon>
        <taxon>Bombiscardovia</taxon>
    </lineage>
</organism>
<evidence type="ECO:0008006" key="3">
    <source>
        <dbReference type="Google" id="ProtNLM"/>
    </source>
</evidence>
<name>A0ABM8BCL2_9BIFI</name>
<gene>
    <name evidence="1" type="ORF">KIMH_07670</name>
</gene>